<reference evidence="3 4" key="1">
    <citation type="journal article" date="2016" name="Appl. Environ. Microbiol.">
        <title>Function and Phylogeny of Bacterial Butyryl Coenzyme A:Acetate Transferases and Their Diversity in the Proximal Colon of Swine.</title>
        <authorList>
            <person name="Trachsel J."/>
            <person name="Bayles D.O."/>
            <person name="Looft T."/>
            <person name="Levine U.Y."/>
            <person name="Allen H.K."/>
        </authorList>
    </citation>
    <scope>NUCLEOTIDE SEQUENCE [LARGE SCALE GENOMIC DNA]</scope>
    <source>
        <strain evidence="3 4">35-6-1</strain>
    </source>
</reference>
<keyword evidence="2" id="KW-1133">Transmembrane helix</keyword>
<feature type="transmembrane region" description="Helical" evidence="2">
    <location>
        <begin position="12"/>
        <end position="33"/>
    </location>
</feature>
<evidence type="ECO:0000313" key="4">
    <source>
        <dbReference type="Proteomes" id="UP000187166"/>
    </source>
</evidence>
<name>A0A1U7LX70_9FIRM</name>
<protein>
    <submittedName>
        <fullName evidence="3">Uncharacterized protein</fullName>
    </submittedName>
</protein>
<keyword evidence="2" id="KW-0472">Membrane</keyword>
<proteinExistence type="predicted"/>
<organism evidence="3 4">
    <name type="scientific">Peptoniphilus porci</name>
    <dbReference type="NCBI Taxonomy" id="2652280"/>
    <lineage>
        <taxon>Bacteria</taxon>
        <taxon>Bacillati</taxon>
        <taxon>Bacillota</taxon>
        <taxon>Tissierellia</taxon>
        <taxon>Tissierellales</taxon>
        <taxon>Peptoniphilaceae</taxon>
        <taxon>Peptoniphilus</taxon>
    </lineage>
</organism>
<dbReference type="AlphaFoldDB" id="A0A1U7LX70"/>
<keyword evidence="4" id="KW-1185">Reference proteome</keyword>
<evidence type="ECO:0000313" key="3">
    <source>
        <dbReference type="EMBL" id="OLR61658.1"/>
    </source>
</evidence>
<comment type="caution">
    <text evidence="3">The sequence shown here is derived from an EMBL/GenBank/DDBJ whole genome shotgun (WGS) entry which is preliminary data.</text>
</comment>
<dbReference type="EMBL" id="MJIH01000008">
    <property type="protein sequence ID" value="OLR61658.1"/>
    <property type="molecule type" value="Genomic_DNA"/>
</dbReference>
<feature type="region of interest" description="Disordered" evidence="1">
    <location>
        <begin position="75"/>
        <end position="130"/>
    </location>
</feature>
<evidence type="ECO:0000256" key="2">
    <source>
        <dbReference type="SAM" id="Phobius"/>
    </source>
</evidence>
<sequence length="262" mass="29883">MEQKTNFYRSLIFKLILITYSIFLIIFSFYYYLFSHSLKPYELQNPRESLTRESSYGKSKNGKFLGIFDRKGSDNLDNDLNNNRNNFSNNPEASDYDNSLGDKDNYYTGDSNQDPNDINGENPDSIDFGGSLSLEGSNINQNREDDLKSKIAQGKEDAGKLYNKAGMSFKNNKDKILGKGKASLDYKADSEIGKRFRYISQDTREKIEDYIDLKANLYATKSLLRKNLSIKQDEGMDTSLEQAALKILENGGDVEELKSLIY</sequence>
<dbReference type="STRING" id="1465756.BIV18_09910"/>
<keyword evidence="2" id="KW-0812">Transmembrane</keyword>
<gene>
    <name evidence="3" type="ORF">BIV18_09910</name>
</gene>
<evidence type="ECO:0000256" key="1">
    <source>
        <dbReference type="SAM" id="MobiDB-lite"/>
    </source>
</evidence>
<dbReference type="Proteomes" id="UP000187166">
    <property type="component" value="Unassembled WGS sequence"/>
</dbReference>
<accession>A0A1U7LX70</accession>
<feature type="compositionally biased region" description="Low complexity" evidence="1">
    <location>
        <begin position="78"/>
        <end position="90"/>
    </location>
</feature>